<accession>J3P0I9</accession>
<feature type="region of interest" description="Disordered" evidence="2">
    <location>
        <begin position="275"/>
        <end position="309"/>
    </location>
</feature>
<dbReference type="PANTHER" id="PTHR35186:SF4">
    <property type="entry name" value="PRION-INHIBITION AND PROPAGATION HELO DOMAIN-CONTAINING PROTEIN"/>
    <property type="match status" value="1"/>
</dbReference>
<dbReference type="EMBL" id="GL385397">
    <property type="protein sequence ID" value="EJT77122.1"/>
    <property type="molecule type" value="Genomic_DNA"/>
</dbReference>
<dbReference type="AlphaFoldDB" id="J3P0I9"/>
<dbReference type="HOGENOM" id="CLU_026305_6_1_1"/>
<dbReference type="VEuPathDB" id="FungiDB:GGTG_07034"/>
<keyword evidence="3" id="KW-0732">Signal</keyword>
<evidence type="ECO:0000256" key="2">
    <source>
        <dbReference type="SAM" id="MobiDB-lite"/>
    </source>
</evidence>
<reference evidence="5" key="2">
    <citation type="submission" date="2010-07" db="EMBL/GenBank/DDBJ databases">
        <authorList>
            <consortium name="The Broad Institute Genome Sequencing Platform"/>
            <consortium name="Broad Institute Genome Sequencing Center for Infectious Disease"/>
            <person name="Ma L.-J."/>
            <person name="Dead R."/>
            <person name="Young S."/>
            <person name="Zeng Q."/>
            <person name="Koehrsen M."/>
            <person name="Alvarado L."/>
            <person name="Berlin A."/>
            <person name="Chapman S.B."/>
            <person name="Chen Z."/>
            <person name="Freedman E."/>
            <person name="Gellesch M."/>
            <person name="Goldberg J."/>
            <person name="Griggs A."/>
            <person name="Gujja S."/>
            <person name="Heilman E.R."/>
            <person name="Heiman D."/>
            <person name="Hepburn T."/>
            <person name="Howarth C."/>
            <person name="Jen D."/>
            <person name="Larson L."/>
            <person name="Mehta T."/>
            <person name="Neiman D."/>
            <person name="Pearson M."/>
            <person name="Roberts A."/>
            <person name="Saif S."/>
            <person name="Shea T."/>
            <person name="Shenoy N."/>
            <person name="Sisk P."/>
            <person name="Stolte C."/>
            <person name="Sykes S."/>
            <person name="Walk T."/>
            <person name="White J."/>
            <person name="Yandava C."/>
            <person name="Haas B."/>
            <person name="Nusbaum C."/>
            <person name="Birren B."/>
        </authorList>
    </citation>
    <scope>NUCLEOTIDE SEQUENCE</scope>
    <source>
        <strain evidence="5">R3-111a-1</strain>
    </source>
</reference>
<evidence type="ECO:0000256" key="1">
    <source>
        <dbReference type="SAM" id="Coils"/>
    </source>
</evidence>
<keyword evidence="1" id="KW-0175">Coiled coil</keyword>
<dbReference type="RefSeq" id="XP_009223122.1">
    <property type="nucleotide sequence ID" value="XM_009224858.1"/>
</dbReference>
<dbReference type="GeneID" id="20347492"/>
<evidence type="ECO:0000259" key="4">
    <source>
        <dbReference type="Pfam" id="PF24476"/>
    </source>
</evidence>
<name>J3P0I9_GAET3</name>
<dbReference type="eggNOG" id="ENOG502SK8M">
    <property type="taxonomic scope" value="Eukaryota"/>
</dbReference>
<dbReference type="InterPro" id="IPR056002">
    <property type="entry name" value="DUF7580"/>
</dbReference>
<feature type="signal peptide" evidence="3">
    <location>
        <begin position="1"/>
        <end position="19"/>
    </location>
</feature>
<dbReference type="EnsemblFungi" id="EJT77122">
    <property type="protein sequence ID" value="EJT77122"/>
    <property type="gene ID" value="GGTG_07034"/>
</dbReference>
<proteinExistence type="predicted"/>
<dbReference type="STRING" id="644352.J3P0I9"/>
<evidence type="ECO:0000313" key="6">
    <source>
        <dbReference type="EnsemblFungi" id="EJT77122"/>
    </source>
</evidence>
<dbReference type="Proteomes" id="UP000006039">
    <property type="component" value="Unassembled WGS sequence"/>
</dbReference>
<reference evidence="7" key="1">
    <citation type="submission" date="2010-07" db="EMBL/GenBank/DDBJ databases">
        <title>The genome sequence of Gaeumannomyces graminis var. tritici strain R3-111a-1.</title>
        <authorList>
            <consortium name="The Broad Institute Genome Sequencing Platform"/>
            <person name="Ma L.-J."/>
            <person name="Dead R."/>
            <person name="Young S."/>
            <person name="Zeng Q."/>
            <person name="Koehrsen M."/>
            <person name="Alvarado L."/>
            <person name="Berlin A."/>
            <person name="Chapman S.B."/>
            <person name="Chen Z."/>
            <person name="Freedman E."/>
            <person name="Gellesch M."/>
            <person name="Goldberg J."/>
            <person name="Griggs A."/>
            <person name="Gujja S."/>
            <person name="Heilman E.R."/>
            <person name="Heiman D."/>
            <person name="Hepburn T."/>
            <person name="Howarth C."/>
            <person name="Jen D."/>
            <person name="Larson L."/>
            <person name="Mehta T."/>
            <person name="Neiman D."/>
            <person name="Pearson M."/>
            <person name="Roberts A."/>
            <person name="Saif S."/>
            <person name="Shea T."/>
            <person name="Shenoy N."/>
            <person name="Sisk P."/>
            <person name="Stolte C."/>
            <person name="Sykes S."/>
            <person name="Walk T."/>
            <person name="White J."/>
            <person name="Yandava C."/>
            <person name="Haas B."/>
            <person name="Nusbaum C."/>
            <person name="Birren B."/>
        </authorList>
    </citation>
    <scope>NUCLEOTIDE SEQUENCE [LARGE SCALE GENOMIC DNA]</scope>
    <source>
        <strain evidence="7">R3-111a-1</strain>
    </source>
</reference>
<feature type="coiled-coil region" evidence="1">
    <location>
        <begin position="156"/>
        <end position="183"/>
    </location>
</feature>
<feature type="domain" description="DUF7580" evidence="4">
    <location>
        <begin position="208"/>
        <end position="583"/>
    </location>
</feature>
<evidence type="ECO:0000256" key="3">
    <source>
        <dbReference type="SAM" id="SignalP"/>
    </source>
</evidence>
<feature type="compositionally biased region" description="Polar residues" evidence="2">
    <location>
        <begin position="279"/>
        <end position="291"/>
    </location>
</feature>
<reference evidence="6" key="5">
    <citation type="submission" date="2018-04" db="UniProtKB">
        <authorList>
            <consortium name="EnsemblFungi"/>
        </authorList>
    </citation>
    <scope>IDENTIFICATION</scope>
    <source>
        <strain evidence="6">R3-111a-1</strain>
    </source>
</reference>
<feature type="chain" id="PRO_5015094652" description="DUF7580 domain-containing protein" evidence="3">
    <location>
        <begin position="20"/>
        <end position="590"/>
    </location>
</feature>
<evidence type="ECO:0000313" key="5">
    <source>
        <dbReference type="EMBL" id="EJT77122.1"/>
    </source>
</evidence>
<dbReference type="PANTHER" id="PTHR35186">
    <property type="entry name" value="ANK_REP_REGION DOMAIN-CONTAINING PROTEIN"/>
    <property type="match status" value="1"/>
</dbReference>
<organism evidence="5">
    <name type="scientific">Gaeumannomyces tritici (strain R3-111a-1)</name>
    <name type="common">Wheat and barley take-all root rot fungus</name>
    <name type="synonym">Gaeumannomyces graminis var. tritici</name>
    <dbReference type="NCBI Taxonomy" id="644352"/>
    <lineage>
        <taxon>Eukaryota</taxon>
        <taxon>Fungi</taxon>
        <taxon>Dikarya</taxon>
        <taxon>Ascomycota</taxon>
        <taxon>Pezizomycotina</taxon>
        <taxon>Sordariomycetes</taxon>
        <taxon>Sordariomycetidae</taxon>
        <taxon>Magnaporthales</taxon>
        <taxon>Magnaporthaceae</taxon>
        <taxon>Gaeumannomyces</taxon>
    </lineage>
</organism>
<sequence length="590" mass="65525">MSGFELAGIVLGALPIAIAALDGYKEANKRFSFWRGVRRHHITFTNDLEYQHRIFELNLQQLLLPLVVVEDDVIAVLLSQPGGPEWKRPDVEEELKSRLGGSYPLYLSIMKALEEAVKRLNAELGVDSASVQAGLQGQKKSLDFQLYRLKLSIDGGSTAKRLLDELTQRNAQLEKLLNQTDKVTQLSRKRDQSGYGGSSARLDTALLSFWKSATSLYNVIQTAWTGCSCSKEHTTNMVLQHPATAKKARFEVLFAASDRTEFWRLDRALVTVGEDETRPANQPSSPQTSATKVELGAREPAHKTARVPKSAIKGKAVARNRSVQLITAPAIVLSGLPQAGRITNLCTSLYSSPSSSCCAGFLQCPNDAEARYFLYPQSKQMAPVLKFVTLEQLIREEELPPLSFQQRLFLSMTLASSFLQLLDSPWIHHQRTKADIVFFPDPTCPAVFLLEKPHVMGQAEAADPTTGGAGNPRLRSAVEEERRQAALSRLGVVLEELCFRCSVEKRRAQRGYPAARAGGQRQLVLDTEVGVDWLREMGSEAAGLEYKCAVKWCLLDHRVALQESDSWRGEMLKHVVGPLERSYRQFTSSG</sequence>
<reference evidence="6" key="4">
    <citation type="journal article" date="2015" name="G3 (Bethesda)">
        <title>Genome sequences of three phytopathogenic species of the Magnaporthaceae family of fungi.</title>
        <authorList>
            <person name="Okagaki L.H."/>
            <person name="Nunes C.C."/>
            <person name="Sailsbery J."/>
            <person name="Clay B."/>
            <person name="Brown D."/>
            <person name="John T."/>
            <person name="Oh Y."/>
            <person name="Young N."/>
            <person name="Fitzgerald M."/>
            <person name="Haas B.J."/>
            <person name="Zeng Q."/>
            <person name="Young S."/>
            <person name="Adiconis X."/>
            <person name="Fan L."/>
            <person name="Levin J.Z."/>
            <person name="Mitchell T.K."/>
            <person name="Okubara P.A."/>
            <person name="Farman M.L."/>
            <person name="Kohn L.M."/>
            <person name="Birren B."/>
            <person name="Ma L.-J."/>
            <person name="Dean R.A."/>
        </authorList>
    </citation>
    <scope>NUCLEOTIDE SEQUENCE</scope>
    <source>
        <strain evidence="6">R3-111a-1</strain>
    </source>
</reference>
<evidence type="ECO:0000313" key="7">
    <source>
        <dbReference type="Proteomes" id="UP000006039"/>
    </source>
</evidence>
<dbReference type="Pfam" id="PF24476">
    <property type="entry name" value="DUF7580"/>
    <property type="match status" value="1"/>
</dbReference>
<dbReference type="OrthoDB" id="3565018at2759"/>
<gene>
    <name evidence="6" type="primary">20347492</name>
    <name evidence="5" type="ORF">GGTG_07034</name>
</gene>
<protein>
    <recommendedName>
        <fullName evidence="4">DUF7580 domain-containing protein</fullName>
    </recommendedName>
</protein>
<keyword evidence="7" id="KW-1185">Reference proteome</keyword>
<reference evidence="5" key="3">
    <citation type="submission" date="2010-09" db="EMBL/GenBank/DDBJ databases">
        <title>Annotation of Gaeumannomyces graminis var. tritici R3-111a-1.</title>
        <authorList>
            <consortium name="The Broad Institute Genome Sequencing Platform"/>
            <person name="Ma L.-J."/>
            <person name="Dead R."/>
            <person name="Young S.K."/>
            <person name="Zeng Q."/>
            <person name="Gargeya S."/>
            <person name="Fitzgerald M."/>
            <person name="Haas B."/>
            <person name="Abouelleil A."/>
            <person name="Alvarado L."/>
            <person name="Arachchi H.M."/>
            <person name="Berlin A."/>
            <person name="Brown A."/>
            <person name="Chapman S.B."/>
            <person name="Chen Z."/>
            <person name="Dunbar C."/>
            <person name="Freedman E."/>
            <person name="Gearin G."/>
            <person name="Gellesch M."/>
            <person name="Goldberg J."/>
            <person name="Griggs A."/>
            <person name="Gujja S."/>
            <person name="Heiman D."/>
            <person name="Howarth C."/>
            <person name="Larson L."/>
            <person name="Lui A."/>
            <person name="MacDonald P.J.P."/>
            <person name="Mehta T."/>
            <person name="Montmayeur A."/>
            <person name="Murphy C."/>
            <person name="Neiman D."/>
            <person name="Pearson M."/>
            <person name="Priest M."/>
            <person name="Roberts A."/>
            <person name="Saif S."/>
            <person name="Shea T."/>
            <person name="Shenoy N."/>
            <person name="Sisk P."/>
            <person name="Stolte C."/>
            <person name="Sykes S."/>
            <person name="Yandava C."/>
            <person name="Wortman J."/>
            <person name="Nusbaum C."/>
            <person name="Birren B."/>
        </authorList>
    </citation>
    <scope>NUCLEOTIDE SEQUENCE</scope>
    <source>
        <strain evidence="5">R3-111a-1</strain>
    </source>
</reference>